<evidence type="ECO:0000256" key="1">
    <source>
        <dbReference type="SAM" id="Phobius"/>
    </source>
</evidence>
<organism evidence="2 3">
    <name type="scientific">Actinocrispum wychmicini</name>
    <dbReference type="NCBI Taxonomy" id="1213861"/>
    <lineage>
        <taxon>Bacteria</taxon>
        <taxon>Bacillati</taxon>
        <taxon>Actinomycetota</taxon>
        <taxon>Actinomycetes</taxon>
        <taxon>Pseudonocardiales</taxon>
        <taxon>Pseudonocardiaceae</taxon>
        <taxon>Actinocrispum</taxon>
    </lineage>
</organism>
<sequence>MTTSQVHPHAATLAKLAVATAVGAFAVVGALTIALGRQVDPLTDPVSDYALHGSGAWLFAVAVGLLVLGGVAIGAAMVRAGLPRAAAPRVWFGLWCTGLTICAVFPGNPSSTETTWAGEVHRFGGALFLTSMPLACLSLARRLGSHPLWTVVAARARWFAYLGGATAGAFGVSQVVPWLPQGLLERGALGVELAFLVVLATTVSRAVR</sequence>
<dbReference type="Proteomes" id="UP000295680">
    <property type="component" value="Unassembled WGS sequence"/>
</dbReference>
<dbReference type="EMBL" id="SLWS01000003">
    <property type="protein sequence ID" value="TCO60492.1"/>
    <property type="molecule type" value="Genomic_DNA"/>
</dbReference>
<accession>A0A4R2JP17</accession>
<feature type="transmembrane region" description="Helical" evidence="1">
    <location>
        <begin position="120"/>
        <end position="137"/>
    </location>
</feature>
<dbReference type="AlphaFoldDB" id="A0A4R2JP17"/>
<proteinExistence type="predicted"/>
<feature type="transmembrane region" description="Helical" evidence="1">
    <location>
        <begin position="188"/>
        <end position="207"/>
    </location>
</feature>
<dbReference type="InterPro" id="IPR009339">
    <property type="entry name" value="DUF998"/>
</dbReference>
<feature type="transmembrane region" description="Helical" evidence="1">
    <location>
        <begin position="158"/>
        <end position="176"/>
    </location>
</feature>
<name>A0A4R2JP17_9PSEU</name>
<reference evidence="2 3" key="1">
    <citation type="submission" date="2019-03" db="EMBL/GenBank/DDBJ databases">
        <title>Genomic Encyclopedia of Type Strains, Phase IV (KMG-IV): sequencing the most valuable type-strain genomes for metagenomic binning, comparative biology and taxonomic classification.</title>
        <authorList>
            <person name="Goeker M."/>
        </authorList>
    </citation>
    <scope>NUCLEOTIDE SEQUENCE [LARGE SCALE GENOMIC DNA]</scope>
    <source>
        <strain evidence="2 3">DSM 45934</strain>
    </source>
</reference>
<dbReference type="Pfam" id="PF06197">
    <property type="entry name" value="DUF998"/>
    <property type="match status" value="1"/>
</dbReference>
<evidence type="ECO:0000313" key="2">
    <source>
        <dbReference type="EMBL" id="TCO60492.1"/>
    </source>
</evidence>
<keyword evidence="1" id="KW-1133">Transmembrane helix</keyword>
<feature type="transmembrane region" description="Helical" evidence="1">
    <location>
        <begin position="12"/>
        <end position="36"/>
    </location>
</feature>
<feature type="transmembrane region" description="Helical" evidence="1">
    <location>
        <begin position="90"/>
        <end position="108"/>
    </location>
</feature>
<keyword evidence="1" id="KW-0812">Transmembrane</keyword>
<feature type="transmembrane region" description="Helical" evidence="1">
    <location>
        <begin position="56"/>
        <end position="78"/>
    </location>
</feature>
<gene>
    <name evidence="2" type="ORF">EV192_10367</name>
</gene>
<keyword evidence="1" id="KW-0472">Membrane</keyword>
<dbReference type="RefSeq" id="WP_132115515.1">
    <property type="nucleotide sequence ID" value="NZ_SLWS01000003.1"/>
</dbReference>
<comment type="caution">
    <text evidence="2">The sequence shown here is derived from an EMBL/GenBank/DDBJ whole genome shotgun (WGS) entry which is preliminary data.</text>
</comment>
<keyword evidence="3" id="KW-1185">Reference proteome</keyword>
<dbReference type="OrthoDB" id="3530459at2"/>
<evidence type="ECO:0000313" key="3">
    <source>
        <dbReference type="Proteomes" id="UP000295680"/>
    </source>
</evidence>
<protein>
    <submittedName>
        <fullName evidence="2">Uncharacterized protein DUF998</fullName>
    </submittedName>
</protein>